<name>A0ABV5M909_9ACTN</name>
<evidence type="ECO:0000256" key="2">
    <source>
        <dbReference type="ARBA" id="ARBA00022840"/>
    </source>
</evidence>
<dbReference type="InterPro" id="IPR013126">
    <property type="entry name" value="Hsp_70_fam"/>
</dbReference>
<dbReference type="RefSeq" id="WP_223103334.1">
    <property type="nucleotide sequence ID" value="NZ_CP061913.1"/>
</dbReference>
<reference evidence="5 6" key="1">
    <citation type="submission" date="2024-09" db="EMBL/GenBank/DDBJ databases">
        <authorList>
            <person name="Sun Q."/>
            <person name="Mori K."/>
        </authorList>
    </citation>
    <scope>NUCLEOTIDE SEQUENCE [LARGE SCALE GENOMIC DNA]</scope>
    <source>
        <strain evidence="5 6">JCM 3307</strain>
    </source>
</reference>
<evidence type="ECO:0000256" key="4">
    <source>
        <dbReference type="SAM" id="Phobius"/>
    </source>
</evidence>
<dbReference type="PANTHER" id="PTHR42749">
    <property type="entry name" value="CELL SHAPE-DETERMINING PROTEIN MREB"/>
    <property type="match status" value="1"/>
</dbReference>
<dbReference type="EMBL" id="JBHMCA010000042">
    <property type="protein sequence ID" value="MFB9445311.1"/>
    <property type="molecule type" value="Genomic_DNA"/>
</dbReference>
<protein>
    <submittedName>
        <fullName evidence="5">Hsp70 family protein</fullName>
    </submittedName>
</protein>
<keyword evidence="4" id="KW-0812">Transmembrane</keyword>
<gene>
    <name evidence="5" type="ORF">ACFFTR_19730</name>
</gene>
<keyword evidence="3" id="KW-0143">Chaperone</keyword>
<dbReference type="Proteomes" id="UP001589608">
    <property type="component" value="Unassembled WGS sequence"/>
</dbReference>
<dbReference type="Pfam" id="PF00012">
    <property type="entry name" value="HSP70"/>
    <property type="match status" value="1"/>
</dbReference>
<keyword evidence="6" id="KW-1185">Reference proteome</keyword>
<evidence type="ECO:0000313" key="6">
    <source>
        <dbReference type="Proteomes" id="UP001589608"/>
    </source>
</evidence>
<evidence type="ECO:0000256" key="1">
    <source>
        <dbReference type="ARBA" id="ARBA00022741"/>
    </source>
</evidence>
<dbReference type="SUPFAM" id="SSF53067">
    <property type="entry name" value="Actin-like ATPase domain"/>
    <property type="match status" value="2"/>
</dbReference>
<proteinExistence type="predicted"/>
<dbReference type="Gene3D" id="3.90.640.10">
    <property type="entry name" value="Actin, Chain A, domain 4"/>
    <property type="match status" value="1"/>
</dbReference>
<dbReference type="PRINTS" id="PR00301">
    <property type="entry name" value="HEATSHOCK70"/>
</dbReference>
<dbReference type="Gene3D" id="3.30.420.40">
    <property type="match status" value="2"/>
</dbReference>
<keyword evidence="4" id="KW-1133">Transmembrane helix</keyword>
<organism evidence="5 6">
    <name type="scientific">Dactylosporangium vinaceum</name>
    <dbReference type="NCBI Taxonomy" id="53362"/>
    <lineage>
        <taxon>Bacteria</taxon>
        <taxon>Bacillati</taxon>
        <taxon>Actinomycetota</taxon>
        <taxon>Actinomycetes</taxon>
        <taxon>Micromonosporales</taxon>
        <taxon>Micromonosporaceae</taxon>
        <taxon>Dactylosporangium</taxon>
    </lineage>
</organism>
<sequence length="619" mass="66057">MYECGTLLSIDFGTSNTAASMYIPGAGQSDVVFDNGATTMPSAVCFENGHLICGERAVFAGLSEPGAFEPHPKRWIDSDVIHLAGQDFPVVEVIATVLRTVVLKAQDHSTLPLDAAVLTYPTTWGTPRQAVLRAAAERAGLSNVDLIPEATAAAHQILAEYPLAVPNGADYLIFDMGAGTLDIAMLRRSEAGFDVLATGGDDSLGGSDIDEALSKAVEPVLPETAVRQFNNPKTSAEHRNRRAWWETLRRVKESLSQTTSADPVEPFTGSKVRVTRHELESAARRTIDAAVRVAEQTAHGVGRTPTAIFLVGGAAGMPLLHRRLHSAFGTTSAPVASRHVHLAVARGALRASMAEGATVPLPATAPTTSKTLTAVAGMPRGLSPIQQPTVARTTAVTSEPSAQSDGWPEVLDARFVAAPADRLPQRSRWRSNRPALALIFALVLATVAGVLWYIRRAGEHNLDSCSVASETMATKPIDTTIVGPADKAILCHRTSIQVFFSEADRQPSDSVNVLSVCTGPNCYPSVQLQYNGVEVLTVPITLGEDTVKDGSYREHQVRIDRMPIDKAGRLFGDKAGGMKSVDPARLGPAPLSARTYCRWDVRTSPVCGGRTWPSDRPSS</sequence>
<evidence type="ECO:0000313" key="5">
    <source>
        <dbReference type="EMBL" id="MFB9445311.1"/>
    </source>
</evidence>
<dbReference type="PANTHER" id="PTHR42749:SF1">
    <property type="entry name" value="CELL SHAPE-DETERMINING PROTEIN MREB"/>
    <property type="match status" value="1"/>
</dbReference>
<comment type="caution">
    <text evidence="5">The sequence shown here is derived from an EMBL/GenBank/DDBJ whole genome shotgun (WGS) entry which is preliminary data.</text>
</comment>
<keyword evidence="2" id="KW-0067">ATP-binding</keyword>
<accession>A0ABV5M909</accession>
<keyword evidence="1" id="KW-0547">Nucleotide-binding</keyword>
<keyword evidence="4" id="KW-0472">Membrane</keyword>
<evidence type="ECO:0000256" key="3">
    <source>
        <dbReference type="ARBA" id="ARBA00023186"/>
    </source>
</evidence>
<feature type="transmembrane region" description="Helical" evidence="4">
    <location>
        <begin position="435"/>
        <end position="454"/>
    </location>
</feature>
<dbReference type="InterPro" id="IPR043129">
    <property type="entry name" value="ATPase_NBD"/>
</dbReference>